<evidence type="ECO:0000256" key="1">
    <source>
        <dbReference type="SAM" id="Phobius"/>
    </source>
</evidence>
<comment type="caution">
    <text evidence="2">The sequence shown here is derived from an EMBL/GenBank/DDBJ whole genome shotgun (WGS) entry which is preliminary data.</text>
</comment>
<keyword evidence="1" id="KW-0472">Membrane</keyword>
<dbReference type="RefSeq" id="WP_199393866.1">
    <property type="nucleotide sequence ID" value="NZ_JAEMHK010000002.1"/>
</dbReference>
<protein>
    <submittedName>
        <fullName evidence="2">Uncharacterized protein</fullName>
    </submittedName>
</protein>
<dbReference type="Proteomes" id="UP000641025">
    <property type="component" value="Unassembled WGS sequence"/>
</dbReference>
<accession>A0ABS0YPG9</accession>
<name>A0ABS0YPG9_9BACT</name>
<evidence type="ECO:0000313" key="2">
    <source>
        <dbReference type="EMBL" id="MBJ6799357.1"/>
    </source>
</evidence>
<gene>
    <name evidence="2" type="ORF">JFN90_04310</name>
</gene>
<feature type="transmembrane region" description="Helical" evidence="1">
    <location>
        <begin position="12"/>
        <end position="32"/>
    </location>
</feature>
<reference evidence="2 3" key="1">
    <citation type="submission" date="2020-12" db="EMBL/GenBank/DDBJ databases">
        <title>Geomonas sp. Red259, isolated from paddy soil.</title>
        <authorList>
            <person name="Xu Z."/>
            <person name="Zhang Z."/>
            <person name="Masuda Y."/>
            <person name="Itoh H."/>
            <person name="Senoo K."/>
        </authorList>
    </citation>
    <scope>NUCLEOTIDE SEQUENCE [LARGE SCALE GENOMIC DNA]</scope>
    <source>
        <strain evidence="2 3">Red259</strain>
    </source>
</reference>
<organism evidence="2 3">
    <name type="scientific">Geomonas propionica</name>
    <dbReference type="NCBI Taxonomy" id="2798582"/>
    <lineage>
        <taxon>Bacteria</taxon>
        <taxon>Pseudomonadati</taxon>
        <taxon>Thermodesulfobacteriota</taxon>
        <taxon>Desulfuromonadia</taxon>
        <taxon>Geobacterales</taxon>
        <taxon>Geobacteraceae</taxon>
        <taxon>Geomonas</taxon>
    </lineage>
</organism>
<sequence>MVPGEQKQVSKLRRPFVVAGAVVGASLSGWYLYHNFGRSGVAAADPIWTRFVNVALIMFVSIYLANLLRRGVESFRKR</sequence>
<keyword evidence="1" id="KW-0812">Transmembrane</keyword>
<proteinExistence type="predicted"/>
<evidence type="ECO:0000313" key="3">
    <source>
        <dbReference type="Proteomes" id="UP000641025"/>
    </source>
</evidence>
<keyword evidence="3" id="KW-1185">Reference proteome</keyword>
<dbReference type="EMBL" id="JAEMHK010000002">
    <property type="protein sequence ID" value="MBJ6799357.1"/>
    <property type="molecule type" value="Genomic_DNA"/>
</dbReference>
<feature type="transmembrane region" description="Helical" evidence="1">
    <location>
        <begin position="47"/>
        <end position="68"/>
    </location>
</feature>
<keyword evidence="1" id="KW-1133">Transmembrane helix</keyword>